<dbReference type="STRING" id="1909395.BKM31_44745"/>
<evidence type="ECO:0000313" key="2">
    <source>
        <dbReference type="Proteomes" id="UP000190797"/>
    </source>
</evidence>
<evidence type="ECO:0000313" key="1">
    <source>
        <dbReference type="EMBL" id="AQZ67632.1"/>
    </source>
</evidence>
<sequence>MAVRISTAARNAAADAIAALANGGTGPGVIRVYTGSQPTGPGSAPTGTLLAEFVLSDPAFAAAVAGSVALDTTPSLTDAGLADGTAGWFRMLDSTEAAGAGLGIVDGSVTGSGGGGDLTMNTPVINTGVTVTITAGTATMPAG</sequence>
<dbReference type="OrthoDB" id="3541940at2"/>
<reference evidence="2" key="1">
    <citation type="journal article" date="2017" name="Med. Chem. Commun.">
        <title>Nonomuraea sp. ATCC 55076 harbours the largest actinomycete chromosome to date and the kistamicin biosynthetic gene cluster.</title>
        <authorList>
            <person name="Nazari B."/>
            <person name="Forneris C.C."/>
            <person name="Gibson M.I."/>
            <person name="Moon K."/>
            <person name="Schramma K.R."/>
            <person name="Seyedsayamdost M.R."/>
        </authorList>
    </citation>
    <scope>NUCLEOTIDE SEQUENCE [LARGE SCALE GENOMIC DNA]</scope>
    <source>
        <strain evidence="2">ATCC 55076</strain>
    </source>
</reference>
<accession>A0A1V0ABW5</accession>
<name>A0A1V0ABW5_9ACTN</name>
<dbReference type="AlphaFoldDB" id="A0A1V0ABW5"/>
<dbReference type="EMBL" id="CP017717">
    <property type="protein sequence ID" value="AQZ67632.1"/>
    <property type="molecule type" value="Genomic_DNA"/>
</dbReference>
<keyword evidence="2" id="KW-1185">Reference proteome</keyword>
<protein>
    <submittedName>
        <fullName evidence="1">Uncharacterized protein</fullName>
    </submittedName>
</protein>
<gene>
    <name evidence="1" type="ORF">BKM31_44745</name>
</gene>
<dbReference type="RefSeq" id="WP_080043945.1">
    <property type="nucleotide sequence ID" value="NZ_CP017717.1"/>
</dbReference>
<dbReference type="KEGG" id="noa:BKM31_44745"/>
<proteinExistence type="predicted"/>
<organism evidence="1 2">
    <name type="scientific">[Actinomadura] parvosata subsp. kistnae</name>
    <dbReference type="NCBI Taxonomy" id="1909395"/>
    <lineage>
        <taxon>Bacteria</taxon>
        <taxon>Bacillati</taxon>
        <taxon>Actinomycetota</taxon>
        <taxon>Actinomycetes</taxon>
        <taxon>Streptosporangiales</taxon>
        <taxon>Streptosporangiaceae</taxon>
        <taxon>Nonomuraea</taxon>
    </lineage>
</organism>
<dbReference type="Proteomes" id="UP000190797">
    <property type="component" value="Chromosome"/>
</dbReference>